<evidence type="ECO:0000313" key="3">
    <source>
        <dbReference type="Proteomes" id="UP001370100"/>
    </source>
</evidence>
<comment type="caution">
    <text evidence="2">The sequence shown here is derived from an EMBL/GenBank/DDBJ whole genome shotgun (WGS) entry which is preliminary data.</text>
</comment>
<feature type="compositionally biased region" description="Acidic residues" evidence="1">
    <location>
        <begin position="15"/>
        <end position="29"/>
    </location>
</feature>
<dbReference type="RefSeq" id="WP_337714411.1">
    <property type="nucleotide sequence ID" value="NZ_JBBEGL010000004.1"/>
</dbReference>
<evidence type="ECO:0000313" key="2">
    <source>
        <dbReference type="EMBL" id="MEJ2887921.1"/>
    </source>
</evidence>
<feature type="compositionally biased region" description="Low complexity" evidence="1">
    <location>
        <begin position="80"/>
        <end position="110"/>
    </location>
</feature>
<accession>A0ABU8N691</accession>
<protein>
    <submittedName>
        <fullName evidence="2">Uncharacterized protein</fullName>
    </submittedName>
</protein>
<gene>
    <name evidence="2" type="ORF">WCD41_15785</name>
</gene>
<name>A0ABU8N691_9PSEU</name>
<sequence>MDCDTTDLDTGADAVDTDDGEDVSFESTDDSFSSDTSDTSDSLCGDDTTWEPDSSESSDDVVVSSEAAEDTSDADGGHCAPADSPSLSDPSVDEVAPSQPVSTPAAASTSAPLVALPDHVGVPGERLGSSPDSATIVTPGVFTPTSFDAAGNATHVSYSGVIEPSRTMETFGGNQTMPASTHPQVLATQALLNQTNADMITNTLTGVSVDRSGSSPVYYGAGKPFDDFGDALGNERDPR</sequence>
<feature type="compositionally biased region" description="Low complexity" evidence="1">
    <location>
        <begin position="30"/>
        <end position="47"/>
    </location>
</feature>
<evidence type="ECO:0000256" key="1">
    <source>
        <dbReference type="SAM" id="MobiDB-lite"/>
    </source>
</evidence>
<dbReference type="Proteomes" id="UP001370100">
    <property type="component" value="Unassembled WGS sequence"/>
</dbReference>
<feature type="region of interest" description="Disordered" evidence="1">
    <location>
        <begin position="1"/>
        <end position="110"/>
    </location>
</feature>
<proteinExistence type="predicted"/>
<keyword evidence="3" id="KW-1185">Reference proteome</keyword>
<reference evidence="2 3" key="1">
    <citation type="submission" date="2024-03" db="EMBL/GenBank/DDBJ databases">
        <title>Actinomycetospora sp. OC33-EN06, a novel actinomycete isolated from wild orchid (Aerides multiflora).</title>
        <authorList>
            <person name="Suriyachadkun C."/>
        </authorList>
    </citation>
    <scope>NUCLEOTIDE SEQUENCE [LARGE SCALE GENOMIC DNA]</scope>
    <source>
        <strain evidence="2 3">OC33-EN06</strain>
    </source>
</reference>
<feature type="region of interest" description="Disordered" evidence="1">
    <location>
        <begin position="219"/>
        <end position="239"/>
    </location>
</feature>
<organism evidence="2 3">
    <name type="scientific">Actinomycetospora aeridis</name>
    <dbReference type="NCBI Taxonomy" id="3129231"/>
    <lineage>
        <taxon>Bacteria</taxon>
        <taxon>Bacillati</taxon>
        <taxon>Actinomycetota</taxon>
        <taxon>Actinomycetes</taxon>
        <taxon>Pseudonocardiales</taxon>
        <taxon>Pseudonocardiaceae</taxon>
        <taxon>Actinomycetospora</taxon>
    </lineage>
</organism>
<dbReference type="EMBL" id="JBBEGL010000004">
    <property type="protein sequence ID" value="MEJ2887921.1"/>
    <property type="molecule type" value="Genomic_DNA"/>
</dbReference>
<feature type="compositionally biased region" description="Acidic residues" evidence="1">
    <location>
        <begin position="48"/>
        <end position="59"/>
    </location>
</feature>